<gene>
    <name evidence="2" type="ORF">O3P69_016672</name>
</gene>
<feature type="region of interest" description="Disordered" evidence="1">
    <location>
        <begin position="288"/>
        <end position="333"/>
    </location>
</feature>
<organism evidence="2 3">
    <name type="scientific">Scylla paramamosain</name>
    <name type="common">Mud crab</name>
    <dbReference type="NCBI Taxonomy" id="85552"/>
    <lineage>
        <taxon>Eukaryota</taxon>
        <taxon>Metazoa</taxon>
        <taxon>Ecdysozoa</taxon>
        <taxon>Arthropoda</taxon>
        <taxon>Crustacea</taxon>
        <taxon>Multicrustacea</taxon>
        <taxon>Malacostraca</taxon>
        <taxon>Eumalacostraca</taxon>
        <taxon>Eucarida</taxon>
        <taxon>Decapoda</taxon>
        <taxon>Pleocyemata</taxon>
        <taxon>Brachyura</taxon>
        <taxon>Eubrachyura</taxon>
        <taxon>Portunoidea</taxon>
        <taxon>Portunidae</taxon>
        <taxon>Portuninae</taxon>
        <taxon>Scylla</taxon>
    </lineage>
</organism>
<reference evidence="2 3" key="1">
    <citation type="submission" date="2023-03" db="EMBL/GenBank/DDBJ databases">
        <title>High-quality genome of Scylla paramamosain provides insights in environmental adaptation.</title>
        <authorList>
            <person name="Zhang L."/>
        </authorList>
    </citation>
    <scope>NUCLEOTIDE SEQUENCE [LARGE SCALE GENOMIC DNA]</scope>
    <source>
        <strain evidence="2">LZ_2023a</strain>
        <tissue evidence="2">Muscle</tissue>
    </source>
</reference>
<comment type="caution">
    <text evidence="2">The sequence shown here is derived from an EMBL/GenBank/DDBJ whole genome shotgun (WGS) entry which is preliminary data.</text>
</comment>
<feature type="compositionally biased region" description="Polar residues" evidence="1">
    <location>
        <begin position="225"/>
        <end position="240"/>
    </location>
</feature>
<dbReference type="AlphaFoldDB" id="A0AAW0SYV3"/>
<proteinExistence type="predicted"/>
<feature type="compositionally biased region" description="Basic and acidic residues" evidence="1">
    <location>
        <begin position="260"/>
        <end position="274"/>
    </location>
</feature>
<evidence type="ECO:0000256" key="1">
    <source>
        <dbReference type="SAM" id="MobiDB-lite"/>
    </source>
</evidence>
<keyword evidence="3" id="KW-1185">Reference proteome</keyword>
<protein>
    <submittedName>
        <fullName evidence="2">Uncharacterized protein</fullName>
    </submittedName>
</protein>
<feature type="region of interest" description="Disordered" evidence="1">
    <location>
        <begin position="169"/>
        <end position="274"/>
    </location>
</feature>
<feature type="compositionally biased region" description="Polar residues" evidence="1">
    <location>
        <begin position="248"/>
        <end position="259"/>
    </location>
</feature>
<name>A0AAW0SYV3_SCYPA</name>
<evidence type="ECO:0000313" key="2">
    <source>
        <dbReference type="EMBL" id="KAK8380193.1"/>
    </source>
</evidence>
<dbReference type="Proteomes" id="UP001487740">
    <property type="component" value="Unassembled WGS sequence"/>
</dbReference>
<evidence type="ECO:0000313" key="3">
    <source>
        <dbReference type="Proteomes" id="UP001487740"/>
    </source>
</evidence>
<sequence>MVGLQYHEVLLAVHKSSVQLNETGTVSNPRVFRSFTQCYVYGSGVMEAVTGRRAARRSQSLMPEGASEVRRAGYSLTLRQGGFRSLVLGKGLDLAAQHDLAAAFGQDFPKSPSTLPRRSKAKVSLHKHLAVTTSDPTGASSRQCASCGGHPDQCLSALGLFEACDPHHHHPSYRSATTPKRTHSLLRRSRPPTHAPRRPSRSLTSRHKPKSILEEGGEGGEEASTPDSEVQTPDSETCTPGSAAGTPVSGSPTPDSSIHTPEDNIGQEKRIKEGKTIPRALRLLEMRSATLGKEEDEREARARRGEAAQARGGGAIEGKADPGLLSTIRRLSI</sequence>
<feature type="compositionally biased region" description="Basic and acidic residues" evidence="1">
    <location>
        <begin position="292"/>
        <end position="306"/>
    </location>
</feature>
<accession>A0AAW0SYV3</accession>
<dbReference type="EMBL" id="JARAKH010000042">
    <property type="protein sequence ID" value="KAK8380193.1"/>
    <property type="molecule type" value="Genomic_DNA"/>
</dbReference>
<feature type="compositionally biased region" description="Basic residues" evidence="1">
    <location>
        <begin position="180"/>
        <end position="210"/>
    </location>
</feature>